<dbReference type="Gene3D" id="3.40.50.1820">
    <property type="entry name" value="alpha/beta hydrolase"/>
    <property type="match status" value="1"/>
</dbReference>
<reference evidence="4 5" key="1">
    <citation type="submission" date="2018-03" db="EMBL/GenBank/DDBJ databases">
        <authorList>
            <person name="Keele B.F."/>
        </authorList>
    </citation>
    <scope>NUCLEOTIDE SEQUENCE [LARGE SCALE GENOMIC DNA]</scope>
    <source>
        <strain evidence="4 5">D20</strain>
    </source>
</reference>
<keyword evidence="2" id="KW-0378">Hydrolase</keyword>
<dbReference type="RefSeq" id="WP_107494081.1">
    <property type="nucleotide sequence ID" value="NZ_PZKC01000010.1"/>
</dbReference>
<sequence length="255" mass="27505">MTSAPTLALGFCKVSRLNLPLFDTPPIELETGPDPRFSVIWMHGLGADGSDFEPIVAELGLPRTPALRFVFPHAPYRAVTCNGGYVMRAWYDIVSLAPDSRQIDEAGLLESRALIRQLIEREAARGIPSERVILAGFSQGGAVAYMTGLTHPAPLAGIVALSTYIPSPRLLIEGFEAARRDTPVFAAHGTDDDVVSPTLGLQAAELLRQLGMAPEWRSYELPHSVNLEEIADIGAWLRRVCGMDGPGVEGGVVSY</sequence>
<dbReference type="InterPro" id="IPR050565">
    <property type="entry name" value="LYPA1-2/EST-like"/>
</dbReference>
<dbReference type="Pfam" id="PF02230">
    <property type="entry name" value="Abhydrolase_2"/>
    <property type="match status" value="1"/>
</dbReference>
<proteinExistence type="inferred from homology"/>
<comment type="caution">
    <text evidence="4">The sequence shown here is derived from an EMBL/GenBank/DDBJ whole genome shotgun (WGS) entry which is preliminary data.</text>
</comment>
<gene>
    <name evidence="4" type="ORF">C8261_12650</name>
</gene>
<evidence type="ECO:0000256" key="1">
    <source>
        <dbReference type="ARBA" id="ARBA00006499"/>
    </source>
</evidence>
<dbReference type="PANTHER" id="PTHR10655">
    <property type="entry name" value="LYSOPHOSPHOLIPASE-RELATED"/>
    <property type="match status" value="1"/>
</dbReference>
<dbReference type="Proteomes" id="UP000241193">
    <property type="component" value="Unassembled WGS sequence"/>
</dbReference>
<dbReference type="SUPFAM" id="SSF53474">
    <property type="entry name" value="alpha/beta-Hydrolases"/>
    <property type="match status" value="1"/>
</dbReference>
<evidence type="ECO:0000313" key="5">
    <source>
        <dbReference type="Proteomes" id="UP000241193"/>
    </source>
</evidence>
<organism evidence="4 5">
    <name type="scientific">Pseudothauera lacus</name>
    <dbReference type="NCBI Taxonomy" id="2136175"/>
    <lineage>
        <taxon>Bacteria</taxon>
        <taxon>Pseudomonadati</taxon>
        <taxon>Pseudomonadota</taxon>
        <taxon>Betaproteobacteria</taxon>
        <taxon>Rhodocyclales</taxon>
        <taxon>Zoogloeaceae</taxon>
        <taxon>Pseudothauera</taxon>
    </lineage>
</organism>
<name>A0A2T4IDJ9_9RHOO</name>
<dbReference type="AlphaFoldDB" id="A0A2T4IDJ9"/>
<dbReference type="PANTHER" id="PTHR10655:SF17">
    <property type="entry name" value="LYSOPHOSPHOLIPASE-LIKE PROTEIN 1"/>
    <property type="match status" value="1"/>
</dbReference>
<evidence type="ECO:0000313" key="4">
    <source>
        <dbReference type="EMBL" id="PTD95840.1"/>
    </source>
</evidence>
<accession>A0A2T4IDJ9</accession>
<dbReference type="EMBL" id="PZKC01000010">
    <property type="protein sequence ID" value="PTD95840.1"/>
    <property type="molecule type" value="Genomic_DNA"/>
</dbReference>
<dbReference type="OrthoDB" id="9801763at2"/>
<dbReference type="InterPro" id="IPR029058">
    <property type="entry name" value="AB_hydrolase_fold"/>
</dbReference>
<dbReference type="GO" id="GO:0016787">
    <property type="term" value="F:hydrolase activity"/>
    <property type="evidence" value="ECO:0007669"/>
    <property type="project" value="UniProtKB-KW"/>
</dbReference>
<reference evidence="4 5" key="2">
    <citation type="submission" date="2018-04" db="EMBL/GenBank/DDBJ databases">
        <title>Thauera lacus sp. nov., isolated from an saline lake in Inner Mongolia, China.</title>
        <authorList>
            <person name="Liang Q.-Y."/>
        </authorList>
    </citation>
    <scope>NUCLEOTIDE SEQUENCE [LARGE SCALE GENOMIC DNA]</scope>
    <source>
        <strain evidence="4 5">D20</strain>
    </source>
</reference>
<evidence type="ECO:0000256" key="2">
    <source>
        <dbReference type="ARBA" id="ARBA00022801"/>
    </source>
</evidence>
<keyword evidence="5" id="KW-1185">Reference proteome</keyword>
<protein>
    <submittedName>
        <fullName evidence="4">Carboxylesterase</fullName>
    </submittedName>
</protein>
<evidence type="ECO:0000259" key="3">
    <source>
        <dbReference type="Pfam" id="PF02230"/>
    </source>
</evidence>
<feature type="domain" description="Phospholipase/carboxylesterase/thioesterase" evidence="3">
    <location>
        <begin position="38"/>
        <end position="238"/>
    </location>
</feature>
<comment type="similarity">
    <text evidence="1">Belongs to the AB hydrolase superfamily. AB hydrolase 2 family.</text>
</comment>
<dbReference type="InterPro" id="IPR003140">
    <property type="entry name" value="PLipase/COase/thioEstase"/>
</dbReference>